<dbReference type="OrthoDB" id="7340239at2"/>
<keyword evidence="2" id="KW-0732">Signal</keyword>
<keyword evidence="5" id="KW-1185">Reference proteome</keyword>
<evidence type="ECO:0000256" key="1">
    <source>
        <dbReference type="SAM" id="Coils"/>
    </source>
</evidence>
<dbReference type="EMBL" id="CP019706">
    <property type="protein sequence ID" value="ARJ41276.1"/>
    <property type="molecule type" value="Genomic_DNA"/>
</dbReference>
<sequence>MAKLFLWVFIAFISMSHSTYAEANCSSAQKDAEINHCWAKEKSSAENELNAEYASAKQRIAKAYATHKELLTQYNAILLDSQRGWLKYRDNQCRLEAFMADEKFAVYASLIDQCTTRIDRERVAQLKSISYE</sequence>
<gene>
    <name evidence="4" type="ORF">B1H58_04115</name>
</gene>
<feature type="chain" id="PRO_5013003869" description="Lysozyme inhibitor LprI-like N-terminal domain-containing protein" evidence="2">
    <location>
        <begin position="24"/>
        <end position="132"/>
    </location>
</feature>
<evidence type="ECO:0000313" key="4">
    <source>
        <dbReference type="EMBL" id="ARJ41276.1"/>
    </source>
</evidence>
<evidence type="ECO:0000259" key="3">
    <source>
        <dbReference type="Pfam" id="PF07007"/>
    </source>
</evidence>
<evidence type="ECO:0000313" key="5">
    <source>
        <dbReference type="Proteomes" id="UP000192900"/>
    </source>
</evidence>
<keyword evidence="1" id="KW-0175">Coiled coil</keyword>
<feature type="domain" description="Lysozyme inhibitor LprI-like N-terminal" evidence="3">
    <location>
        <begin position="24"/>
        <end position="126"/>
    </location>
</feature>
<dbReference type="Pfam" id="PF07007">
    <property type="entry name" value="LprI"/>
    <property type="match status" value="1"/>
</dbReference>
<accession>A0A1W6B2I7</accession>
<protein>
    <recommendedName>
        <fullName evidence="3">Lysozyme inhibitor LprI-like N-terminal domain-containing protein</fullName>
    </recommendedName>
</protein>
<feature type="signal peptide" evidence="2">
    <location>
        <begin position="1"/>
        <end position="23"/>
    </location>
</feature>
<organism evidence="4 5">
    <name type="scientific">Pantoea alhagi</name>
    <dbReference type="NCBI Taxonomy" id="1891675"/>
    <lineage>
        <taxon>Bacteria</taxon>
        <taxon>Pseudomonadati</taxon>
        <taxon>Pseudomonadota</taxon>
        <taxon>Gammaproteobacteria</taxon>
        <taxon>Enterobacterales</taxon>
        <taxon>Erwiniaceae</taxon>
        <taxon>Pantoea</taxon>
    </lineage>
</organism>
<dbReference type="Proteomes" id="UP000192900">
    <property type="component" value="Chromosome"/>
</dbReference>
<dbReference type="KEGG" id="palh:B1H58_04115"/>
<dbReference type="InterPro" id="IPR009739">
    <property type="entry name" value="LprI-like_N"/>
</dbReference>
<dbReference type="AlphaFoldDB" id="A0A1W6B2I7"/>
<dbReference type="STRING" id="1891675.B1H58_04115"/>
<proteinExistence type="predicted"/>
<evidence type="ECO:0000256" key="2">
    <source>
        <dbReference type="SAM" id="SignalP"/>
    </source>
</evidence>
<dbReference type="RefSeq" id="WP_085068114.1">
    <property type="nucleotide sequence ID" value="NZ_CP019706.1"/>
</dbReference>
<reference evidence="4 5" key="1">
    <citation type="submission" date="2017-02" db="EMBL/GenBank/DDBJ databases">
        <title>Complete genome sequence of the drought resistance-promoting endophyte Pantoea alhagi LTYR-11Z.</title>
        <authorList>
            <person name="Zhang L."/>
        </authorList>
    </citation>
    <scope>NUCLEOTIDE SEQUENCE [LARGE SCALE GENOMIC DNA]</scope>
    <source>
        <strain evidence="4 5">LTYR-11Z</strain>
    </source>
</reference>
<feature type="coiled-coil region" evidence="1">
    <location>
        <begin position="39"/>
        <end position="66"/>
    </location>
</feature>
<dbReference type="Gene3D" id="1.20.1270.180">
    <property type="match status" value="1"/>
</dbReference>
<name>A0A1W6B2I7_9GAMM</name>